<dbReference type="InterPro" id="IPR051258">
    <property type="entry name" value="Diverse_Substrate_Transporter"/>
</dbReference>
<dbReference type="InterPro" id="IPR000620">
    <property type="entry name" value="EamA_dom"/>
</dbReference>
<dbReference type="Pfam" id="PF00892">
    <property type="entry name" value="EamA"/>
    <property type="match status" value="1"/>
</dbReference>
<keyword evidence="3 6" id="KW-0812">Transmembrane</keyword>
<dbReference type="InterPro" id="IPR037185">
    <property type="entry name" value="EmrE-like"/>
</dbReference>
<sequence length="291" mass="30080">MAEQQVLSQQNNAGLASGVLLCFASMSCIQFGAAFSATAIDAYGPSTTTFLRLVMAAAVLALIVRPPMRSYSREQWKSALQLGATMAAMTLFFFAAIDRIPLGLAVAIEFLGPLAVATFSLGGGWRLVWPLAAFAGVALLSHDGKGWIGDPVGVLFACGSGVGWGAYIVLMKKAGKAFRGLEGLSMSLIVAAVVAIPFGLPRAHEAMNPEGLAMMLGLALLVPLLPYALEMTALRRMPMSAFGILMSLEPALGALAGFLVLSQPMTPLQMLGTALVVAASAGVTTSGKGDG</sequence>
<evidence type="ECO:0000313" key="9">
    <source>
        <dbReference type="Proteomes" id="UP000440304"/>
    </source>
</evidence>
<feature type="transmembrane region" description="Helical" evidence="6">
    <location>
        <begin position="12"/>
        <end position="37"/>
    </location>
</feature>
<dbReference type="AlphaFoldDB" id="A0A6N8TJT9"/>
<accession>A0A6N8TJT9</accession>
<feature type="transmembrane region" description="Helical" evidence="6">
    <location>
        <begin position="103"/>
        <end position="121"/>
    </location>
</feature>
<feature type="transmembrane region" description="Helical" evidence="6">
    <location>
        <begin position="212"/>
        <end position="229"/>
    </location>
</feature>
<dbReference type="Proteomes" id="UP000440304">
    <property type="component" value="Unassembled WGS sequence"/>
</dbReference>
<reference evidence="8 9" key="1">
    <citation type="submission" date="2019-12" db="EMBL/GenBank/DDBJ databases">
        <title>Shinella granuli gen. nov., sp. nov., and proposal of the reclassification of Zoogloea ramigera ATCC 19623 as Shinella zoogloeoides sp. nov.</title>
        <authorList>
            <person name="Gao J."/>
        </authorList>
    </citation>
    <scope>NUCLEOTIDE SEQUENCE [LARGE SCALE GENOMIC DNA]</scope>
    <source>
        <strain evidence="8 9">DSM 287</strain>
    </source>
</reference>
<evidence type="ECO:0000259" key="7">
    <source>
        <dbReference type="Pfam" id="PF00892"/>
    </source>
</evidence>
<evidence type="ECO:0000256" key="4">
    <source>
        <dbReference type="ARBA" id="ARBA00022989"/>
    </source>
</evidence>
<keyword evidence="2" id="KW-1003">Cell membrane</keyword>
<dbReference type="PANTHER" id="PTHR42920">
    <property type="entry name" value="OS03G0707200 PROTEIN-RELATED"/>
    <property type="match status" value="1"/>
</dbReference>
<comment type="caution">
    <text evidence="8">The sequence shown here is derived from an EMBL/GenBank/DDBJ whole genome shotgun (WGS) entry which is preliminary data.</text>
</comment>
<feature type="transmembrane region" description="Helical" evidence="6">
    <location>
        <begin position="49"/>
        <end position="67"/>
    </location>
</feature>
<feature type="transmembrane region" description="Helical" evidence="6">
    <location>
        <begin position="79"/>
        <end position="97"/>
    </location>
</feature>
<protein>
    <submittedName>
        <fullName evidence="8">EamA family transporter</fullName>
    </submittedName>
</protein>
<evidence type="ECO:0000256" key="5">
    <source>
        <dbReference type="ARBA" id="ARBA00023136"/>
    </source>
</evidence>
<evidence type="ECO:0000256" key="3">
    <source>
        <dbReference type="ARBA" id="ARBA00022692"/>
    </source>
</evidence>
<evidence type="ECO:0000256" key="1">
    <source>
        <dbReference type="ARBA" id="ARBA00004651"/>
    </source>
</evidence>
<keyword evidence="5 6" id="KW-0472">Membrane</keyword>
<dbReference type="SUPFAM" id="SSF103481">
    <property type="entry name" value="Multidrug resistance efflux transporter EmrE"/>
    <property type="match status" value="2"/>
</dbReference>
<dbReference type="PANTHER" id="PTHR42920:SF24">
    <property type="entry name" value="AROMATIC AMINO ACID EXPORTER YDDG"/>
    <property type="match status" value="1"/>
</dbReference>
<organism evidence="8 9">
    <name type="scientific">Shinella zoogloeoides</name>
    <name type="common">Crabtreella saccharophila</name>
    <dbReference type="NCBI Taxonomy" id="352475"/>
    <lineage>
        <taxon>Bacteria</taxon>
        <taxon>Pseudomonadati</taxon>
        <taxon>Pseudomonadota</taxon>
        <taxon>Alphaproteobacteria</taxon>
        <taxon>Hyphomicrobiales</taxon>
        <taxon>Rhizobiaceae</taxon>
        <taxon>Shinella</taxon>
    </lineage>
</organism>
<feature type="transmembrane region" description="Helical" evidence="6">
    <location>
        <begin position="183"/>
        <end position="200"/>
    </location>
</feature>
<evidence type="ECO:0000256" key="2">
    <source>
        <dbReference type="ARBA" id="ARBA00022475"/>
    </source>
</evidence>
<dbReference type="EMBL" id="WUML01000011">
    <property type="protein sequence ID" value="MXO01374.1"/>
    <property type="molecule type" value="Genomic_DNA"/>
</dbReference>
<feature type="transmembrane region" description="Helical" evidence="6">
    <location>
        <begin position="241"/>
        <end position="261"/>
    </location>
</feature>
<keyword evidence="4 6" id="KW-1133">Transmembrane helix</keyword>
<feature type="transmembrane region" description="Helical" evidence="6">
    <location>
        <begin position="154"/>
        <end position="171"/>
    </location>
</feature>
<dbReference type="GO" id="GO:0005886">
    <property type="term" value="C:plasma membrane"/>
    <property type="evidence" value="ECO:0007669"/>
    <property type="project" value="UniProtKB-SubCell"/>
</dbReference>
<evidence type="ECO:0000256" key="6">
    <source>
        <dbReference type="SAM" id="Phobius"/>
    </source>
</evidence>
<dbReference type="RefSeq" id="WP_160786751.1">
    <property type="nucleotide sequence ID" value="NZ_CP086610.1"/>
</dbReference>
<proteinExistence type="predicted"/>
<name>A0A6N8TJT9_SHIZO</name>
<feature type="domain" description="EamA" evidence="7">
    <location>
        <begin position="153"/>
        <end position="284"/>
    </location>
</feature>
<dbReference type="OrthoDB" id="9815120at2"/>
<evidence type="ECO:0000313" key="8">
    <source>
        <dbReference type="EMBL" id="MXO01374.1"/>
    </source>
</evidence>
<gene>
    <name evidence="8" type="ORF">GR156_13735</name>
</gene>
<comment type="subcellular location">
    <subcellularLocation>
        <location evidence="1">Cell membrane</location>
        <topology evidence="1">Multi-pass membrane protein</topology>
    </subcellularLocation>
</comment>
<dbReference type="Gene3D" id="1.10.3730.20">
    <property type="match status" value="1"/>
</dbReference>